<gene>
    <name evidence="1" type="ORF">PMACD_LOCUS8115</name>
</gene>
<dbReference type="EMBL" id="CAJOBZ010000020">
    <property type="protein sequence ID" value="CAF4863526.1"/>
    <property type="molecule type" value="Genomic_DNA"/>
</dbReference>
<reference evidence="1" key="1">
    <citation type="submission" date="2021-02" db="EMBL/GenBank/DDBJ databases">
        <authorList>
            <person name="Steward A R."/>
        </authorList>
    </citation>
    <scope>NUCLEOTIDE SEQUENCE</scope>
</reference>
<keyword evidence="2" id="KW-1185">Reference proteome</keyword>
<evidence type="ECO:0000313" key="2">
    <source>
        <dbReference type="Proteomes" id="UP000663880"/>
    </source>
</evidence>
<dbReference type="Proteomes" id="UP000663880">
    <property type="component" value="Unassembled WGS sequence"/>
</dbReference>
<protein>
    <submittedName>
        <fullName evidence="1">Uncharacterized protein</fullName>
    </submittedName>
</protein>
<evidence type="ECO:0000313" key="1">
    <source>
        <dbReference type="EMBL" id="CAF4863526.1"/>
    </source>
</evidence>
<name>A0A821SS77_9NEOP</name>
<dbReference type="AlphaFoldDB" id="A0A821SS77"/>
<accession>A0A821SS77</accession>
<proteinExistence type="predicted"/>
<organism evidence="1 2">
    <name type="scientific">Pieris macdunnoughi</name>
    <dbReference type="NCBI Taxonomy" id="345717"/>
    <lineage>
        <taxon>Eukaryota</taxon>
        <taxon>Metazoa</taxon>
        <taxon>Ecdysozoa</taxon>
        <taxon>Arthropoda</taxon>
        <taxon>Hexapoda</taxon>
        <taxon>Insecta</taxon>
        <taxon>Pterygota</taxon>
        <taxon>Neoptera</taxon>
        <taxon>Endopterygota</taxon>
        <taxon>Lepidoptera</taxon>
        <taxon>Glossata</taxon>
        <taxon>Ditrysia</taxon>
        <taxon>Papilionoidea</taxon>
        <taxon>Pieridae</taxon>
        <taxon>Pierinae</taxon>
        <taxon>Pieris</taxon>
    </lineage>
</organism>
<sequence>MHISLFPDKGVAWSLRILKTRVCPSTPDPSNLDEPPGYRFLLKIEIENNDIGNFNITPVTSRDGDYDVKLGILSGLYM</sequence>
<comment type="caution">
    <text evidence="1">The sequence shown here is derived from an EMBL/GenBank/DDBJ whole genome shotgun (WGS) entry which is preliminary data.</text>
</comment>